<keyword evidence="6" id="KW-0010">Activator</keyword>
<dbReference type="FunFam" id="3.40.50.300:FF:000006">
    <property type="entry name" value="DNA-binding transcriptional regulator NtrC"/>
    <property type="match status" value="1"/>
</dbReference>
<name>A0A2N3PUL2_9PROT</name>
<dbReference type="PANTHER" id="PTHR32071">
    <property type="entry name" value="TRANSCRIPTIONAL REGULATORY PROTEIN"/>
    <property type="match status" value="1"/>
</dbReference>
<dbReference type="SMART" id="SM00065">
    <property type="entry name" value="GAF"/>
    <property type="match status" value="1"/>
</dbReference>
<dbReference type="SUPFAM" id="SSF46689">
    <property type="entry name" value="Homeodomain-like"/>
    <property type="match status" value="1"/>
</dbReference>
<evidence type="ECO:0000256" key="4">
    <source>
        <dbReference type="ARBA" id="ARBA00023015"/>
    </source>
</evidence>
<evidence type="ECO:0000256" key="7">
    <source>
        <dbReference type="ARBA" id="ARBA00023163"/>
    </source>
</evidence>
<dbReference type="PROSITE" id="PS50045">
    <property type="entry name" value="SIGMA54_INTERACT_4"/>
    <property type="match status" value="1"/>
</dbReference>
<dbReference type="InterPro" id="IPR058031">
    <property type="entry name" value="AAA_lid_NorR"/>
</dbReference>
<evidence type="ECO:0000256" key="2">
    <source>
        <dbReference type="ARBA" id="ARBA00022840"/>
    </source>
</evidence>
<dbReference type="InterPro" id="IPR025943">
    <property type="entry name" value="Sigma_54_int_dom_ATP-bd_2"/>
</dbReference>
<dbReference type="Proteomes" id="UP000233293">
    <property type="component" value="Unassembled WGS sequence"/>
</dbReference>
<dbReference type="Pfam" id="PF10114">
    <property type="entry name" value="PocR"/>
    <property type="match status" value="1"/>
</dbReference>
<dbReference type="CDD" id="cd00009">
    <property type="entry name" value="AAA"/>
    <property type="match status" value="1"/>
</dbReference>
<dbReference type="InterPro" id="IPR003593">
    <property type="entry name" value="AAA+_ATPase"/>
</dbReference>
<evidence type="ECO:0000256" key="1">
    <source>
        <dbReference type="ARBA" id="ARBA00022741"/>
    </source>
</evidence>
<organism evidence="9 10">
    <name type="scientific">Telmatospirillum siberiense</name>
    <dbReference type="NCBI Taxonomy" id="382514"/>
    <lineage>
        <taxon>Bacteria</taxon>
        <taxon>Pseudomonadati</taxon>
        <taxon>Pseudomonadota</taxon>
        <taxon>Alphaproteobacteria</taxon>
        <taxon>Rhodospirillales</taxon>
        <taxon>Rhodospirillaceae</taxon>
        <taxon>Telmatospirillum</taxon>
    </lineage>
</organism>
<dbReference type="Pfam" id="PF01590">
    <property type="entry name" value="GAF"/>
    <property type="match status" value="1"/>
</dbReference>
<dbReference type="Gene3D" id="1.10.8.60">
    <property type="match status" value="1"/>
</dbReference>
<reference evidence="10" key="1">
    <citation type="submission" date="2017-12" db="EMBL/GenBank/DDBJ databases">
        <title>Draft genome sequence of Telmatospirillum siberiense 26-4b1T, an acidotolerant peatland alphaproteobacterium potentially involved in sulfur cycling.</title>
        <authorList>
            <person name="Hausmann B."/>
            <person name="Pjevac P."/>
            <person name="Schreck K."/>
            <person name="Herbold C.W."/>
            <person name="Daims H."/>
            <person name="Wagner M."/>
            <person name="Pester M."/>
            <person name="Loy A."/>
        </authorList>
    </citation>
    <scope>NUCLEOTIDE SEQUENCE [LARGE SCALE GENOMIC DNA]</scope>
    <source>
        <strain evidence="10">26-4b1</strain>
    </source>
</reference>
<evidence type="ECO:0000256" key="5">
    <source>
        <dbReference type="ARBA" id="ARBA00023125"/>
    </source>
</evidence>
<dbReference type="Gene3D" id="3.40.50.300">
    <property type="entry name" value="P-loop containing nucleotide triphosphate hydrolases"/>
    <property type="match status" value="1"/>
</dbReference>
<dbReference type="GO" id="GO:0005524">
    <property type="term" value="F:ATP binding"/>
    <property type="evidence" value="ECO:0007669"/>
    <property type="project" value="UniProtKB-KW"/>
</dbReference>
<dbReference type="InterPro" id="IPR029016">
    <property type="entry name" value="GAF-like_dom_sf"/>
</dbReference>
<evidence type="ECO:0000313" key="10">
    <source>
        <dbReference type="Proteomes" id="UP000233293"/>
    </source>
</evidence>
<comment type="caution">
    <text evidence="9">The sequence shown here is derived from an EMBL/GenBank/DDBJ whole genome shotgun (WGS) entry which is preliminary data.</text>
</comment>
<dbReference type="Pfam" id="PF00158">
    <property type="entry name" value="Sigma54_activat"/>
    <property type="match status" value="1"/>
</dbReference>
<dbReference type="Pfam" id="PF25601">
    <property type="entry name" value="AAA_lid_14"/>
    <property type="match status" value="1"/>
</dbReference>
<keyword evidence="3" id="KW-0902">Two-component regulatory system</keyword>
<evidence type="ECO:0000259" key="8">
    <source>
        <dbReference type="PROSITE" id="PS50045"/>
    </source>
</evidence>
<dbReference type="Gene3D" id="1.10.10.60">
    <property type="entry name" value="Homeodomain-like"/>
    <property type="match status" value="1"/>
</dbReference>
<dbReference type="InterPro" id="IPR025944">
    <property type="entry name" value="Sigma_54_int_dom_CS"/>
</dbReference>
<dbReference type="SUPFAM" id="SSF55781">
    <property type="entry name" value="GAF domain-like"/>
    <property type="match status" value="1"/>
</dbReference>
<keyword evidence="7" id="KW-0804">Transcription</keyword>
<dbReference type="PROSITE" id="PS00676">
    <property type="entry name" value="SIGMA54_INTERACT_2"/>
    <property type="match status" value="1"/>
</dbReference>
<feature type="domain" description="Sigma-54 factor interaction" evidence="8">
    <location>
        <begin position="417"/>
        <end position="646"/>
    </location>
</feature>
<dbReference type="InterPro" id="IPR002078">
    <property type="entry name" value="Sigma_54_int"/>
</dbReference>
<evidence type="ECO:0000256" key="6">
    <source>
        <dbReference type="ARBA" id="ARBA00023159"/>
    </source>
</evidence>
<dbReference type="GO" id="GO:0000160">
    <property type="term" value="P:phosphorelay signal transduction system"/>
    <property type="evidence" value="ECO:0007669"/>
    <property type="project" value="UniProtKB-KW"/>
</dbReference>
<gene>
    <name evidence="9" type="ORF">CWS72_13300</name>
</gene>
<keyword evidence="4" id="KW-0805">Transcription regulation</keyword>
<dbReference type="SMART" id="SM00382">
    <property type="entry name" value="AAA"/>
    <property type="match status" value="1"/>
</dbReference>
<keyword evidence="10" id="KW-1185">Reference proteome</keyword>
<dbReference type="InterPro" id="IPR002197">
    <property type="entry name" value="HTH_Fis"/>
</dbReference>
<dbReference type="EMBL" id="PIUM01000014">
    <property type="protein sequence ID" value="PKU24070.1"/>
    <property type="molecule type" value="Genomic_DNA"/>
</dbReference>
<dbReference type="GO" id="GO:0006355">
    <property type="term" value="P:regulation of DNA-templated transcription"/>
    <property type="evidence" value="ECO:0007669"/>
    <property type="project" value="InterPro"/>
</dbReference>
<accession>A0A2N3PUL2</accession>
<dbReference type="Gene3D" id="3.30.450.40">
    <property type="match status" value="1"/>
</dbReference>
<dbReference type="AlphaFoldDB" id="A0A2N3PUL2"/>
<dbReference type="InterPro" id="IPR018771">
    <property type="entry name" value="PocR_dom"/>
</dbReference>
<evidence type="ECO:0000313" key="9">
    <source>
        <dbReference type="EMBL" id="PKU24070.1"/>
    </source>
</evidence>
<dbReference type="PROSITE" id="PS00688">
    <property type="entry name" value="SIGMA54_INTERACT_3"/>
    <property type="match status" value="1"/>
</dbReference>
<keyword evidence="1" id="KW-0547">Nucleotide-binding</keyword>
<keyword evidence="2" id="KW-0067">ATP-binding</keyword>
<dbReference type="SUPFAM" id="SSF52540">
    <property type="entry name" value="P-loop containing nucleoside triphosphate hydrolases"/>
    <property type="match status" value="1"/>
</dbReference>
<dbReference type="InterPro" id="IPR027417">
    <property type="entry name" value="P-loop_NTPase"/>
</dbReference>
<proteinExistence type="predicted"/>
<protein>
    <submittedName>
        <fullName evidence="9">Fis family transcriptional regulator</fullName>
    </submittedName>
</protein>
<dbReference type="Pfam" id="PF02954">
    <property type="entry name" value="HTH_8"/>
    <property type="match status" value="1"/>
</dbReference>
<keyword evidence="5" id="KW-0238">DNA-binding</keyword>
<dbReference type="GO" id="GO:0043565">
    <property type="term" value="F:sequence-specific DNA binding"/>
    <property type="evidence" value="ECO:0007669"/>
    <property type="project" value="InterPro"/>
</dbReference>
<evidence type="ECO:0000256" key="3">
    <source>
        <dbReference type="ARBA" id="ARBA00023012"/>
    </source>
</evidence>
<dbReference type="InterPro" id="IPR009057">
    <property type="entry name" value="Homeodomain-like_sf"/>
</dbReference>
<dbReference type="PANTHER" id="PTHR32071:SF123">
    <property type="entry name" value="DNA-BINDING TRANSCRIPTIONAL ACTIVATOR HYFR-RELATED"/>
    <property type="match status" value="1"/>
</dbReference>
<dbReference type="InterPro" id="IPR003018">
    <property type="entry name" value="GAF"/>
</dbReference>
<sequence length="730" mass="81618">MTQCSQLKTSNEKLRDSLSEIENTHFVAPDRLLDTTNVTLTDLFEVEQLQKIQDAFAKATKVASIITHPNGVPVTKPSNFCRLCNDIIRKTDKGLANCICSDAEIGKRNPDGPTIRVCLSAGIWDAGACISVGGKHIGNWLMGQVKNELVPDEQLLHYAGGIGADEGDFRRALQEVQIMSMEQFRDIADLCYILANELSLKAFQNLQQARHIAERKMTEVALRESSERLKLLLDVNNAVVSKLGLPQLERLIPTRIRQAMQCDSVYLSMPGAEGQYFSVKGLDFPTSRGYLREGMILDMHPVGDPSAKPPPRGTITRLKGQVTSVRRINEMEGFKSECLIPVVAAGEKLAVLHLNDRSVDHFSSQDAAFLTQVANQIAIAVKNALQYQRLSRSCERLVEENLYLAKEIQAEHPFDEIVGGSLALRKVLGHVMTVAGTDSTVLISSETGTGKELVARAIHNRSDRRDRMFVRLNCAAIPAGLLESELFGHEKGAFTGAVERKIGRFEVANGGTLFLDEIGDIPLELQPKLLRVLQEQEFERLGCTRSIRVNVRVVAATNHDLRQMMREGRFRADLYYRLNVFPIYLPPLRERKGDIPDLVKYFVTKYGRKMGRQIDEVPGSVMDALMTYDWPGNVRELQNLIQRAVILSPDNVLISPFAELNETNSGRQEIQVKSSQTTLVERERDYIQRILEETGWVLGGSDGAAARLGVPRTTLIYKMRRLGIPRQPYN</sequence>